<evidence type="ECO:0000313" key="1">
    <source>
        <dbReference type="EMBL" id="GAG43583.1"/>
    </source>
</evidence>
<evidence type="ECO:0008006" key="2">
    <source>
        <dbReference type="Google" id="ProtNLM"/>
    </source>
</evidence>
<dbReference type="AlphaFoldDB" id="X0Y4I8"/>
<dbReference type="SUPFAM" id="SSF53850">
    <property type="entry name" value="Periplasmic binding protein-like II"/>
    <property type="match status" value="1"/>
</dbReference>
<organism evidence="1">
    <name type="scientific">marine sediment metagenome</name>
    <dbReference type="NCBI Taxonomy" id="412755"/>
    <lineage>
        <taxon>unclassified sequences</taxon>
        <taxon>metagenomes</taxon>
        <taxon>ecological metagenomes</taxon>
    </lineage>
</organism>
<proteinExistence type="predicted"/>
<dbReference type="Gene3D" id="3.40.190.10">
    <property type="entry name" value="Periplasmic binding protein-like II"/>
    <property type="match status" value="1"/>
</dbReference>
<comment type="caution">
    <text evidence="1">The sequence shown here is derived from an EMBL/GenBank/DDBJ whole genome shotgun (WGS) entry which is preliminary data.</text>
</comment>
<dbReference type="EMBL" id="BARS01056539">
    <property type="protein sequence ID" value="GAG43583.1"/>
    <property type="molecule type" value="Genomic_DNA"/>
</dbReference>
<feature type="non-terminal residue" evidence="1">
    <location>
        <position position="173"/>
    </location>
</feature>
<accession>X0Y4I8</accession>
<gene>
    <name evidence="1" type="ORF">S01H1_83226</name>
</gene>
<feature type="non-terminal residue" evidence="1">
    <location>
        <position position="1"/>
    </location>
</feature>
<sequence>ETMTRCVLDDDRYARVLGLLRKWTYEDHILPTAADEASFSAEAGYGGSEFSLFMHGHYAMIPIGRWLLIKVRQSAHPPRLAVSRVPCEEFPNTTMATRAAGVYVGSPHRDEAALFLAFLAGKGYNEHIAEAVDSQTPDPQYMRAEHILRPPEHPNEWGCHEAALEAADTTAIV</sequence>
<protein>
    <recommendedName>
        <fullName evidence="2">Extracellular solute-binding protein</fullName>
    </recommendedName>
</protein>
<name>X0Y4I8_9ZZZZ</name>
<reference evidence="1" key="1">
    <citation type="journal article" date="2014" name="Front. Microbiol.">
        <title>High frequency of phylogenetically diverse reductive dehalogenase-homologous genes in deep subseafloor sedimentary metagenomes.</title>
        <authorList>
            <person name="Kawai M."/>
            <person name="Futagami T."/>
            <person name="Toyoda A."/>
            <person name="Takaki Y."/>
            <person name="Nishi S."/>
            <person name="Hori S."/>
            <person name="Arai W."/>
            <person name="Tsubouchi T."/>
            <person name="Morono Y."/>
            <person name="Uchiyama I."/>
            <person name="Ito T."/>
            <person name="Fujiyama A."/>
            <person name="Inagaki F."/>
            <person name="Takami H."/>
        </authorList>
    </citation>
    <scope>NUCLEOTIDE SEQUENCE</scope>
    <source>
        <strain evidence="1">Expedition CK06-06</strain>
    </source>
</reference>